<dbReference type="PANTHER" id="PTHR11469">
    <property type="entry name" value="GLUCOSE-6-PHOSPHATE ISOMERASE"/>
    <property type="match status" value="1"/>
</dbReference>
<evidence type="ECO:0000256" key="3">
    <source>
        <dbReference type="ARBA" id="ARBA00023235"/>
    </source>
</evidence>
<sequence>ARARDIERCHEAMFRGDKINFTEDRAVLHIALRNRTNSPIHIDGKDVIPDVNGVLNHMKEFSNQVIHGQWVAYTSKRITDVVNVGIGGSDLRENGVQWLKSWTKEIERESAHLMSEAKIALQNDMLHAMSLTFLDILPCLKIQDFVERLSPMPIPQNLSFWKRRRTDIERCHDAMFRGDKINFTEDRAVLHITLRNRTNSPIHIDGKDVIPDVNGVLNHMKEFSNQVIHGQWVAYTSKRITDVVSVGIGGSDLGPLIVTEALKADAVGPQVHYGSNVDGTHLATTLAKVNPETTLFIIASKTFTTQETITNVSGKGEGYVPTNLGFFEWGASCWGLKSSLRVHSC</sequence>
<dbReference type="SUPFAM" id="SSF53697">
    <property type="entry name" value="SIS domain"/>
    <property type="match status" value="2"/>
</dbReference>
<dbReference type="Pfam" id="PF00342">
    <property type="entry name" value="PGI"/>
    <property type="match status" value="2"/>
</dbReference>
<keyword evidence="3" id="KW-0413">Isomerase</keyword>
<evidence type="ECO:0008006" key="6">
    <source>
        <dbReference type="Google" id="ProtNLM"/>
    </source>
</evidence>
<reference evidence="4" key="1">
    <citation type="submission" date="2023-07" db="EMBL/GenBank/DDBJ databases">
        <title>Chromosome-level genome assembly of Artemia franciscana.</title>
        <authorList>
            <person name="Jo E."/>
        </authorList>
    </citation>
    <scope>NUCLEOTIDE SEQUENCE</scope>
    <source>
        <tissue evidence="4">Whole body</tissue>
    </source>
</reference>
<evidence type="ECO:0000313" key="4">
    <source>
        <dbReference type="EMBL" id="KAK2718576.1"/>
    </source>
</evidence>
<protein>
    <recommendedName>
        <fullName evidence="6">Glucose-6-phosphate isomerase</fullName>
    </recommendedName>
</protein>
<dbReference type="InterPro" id="IPR046348">
    <property type="entry name" value="SIS_dom_sf"/>
</dbReference>
<proteinExistence type="predicted"/>
<dbReference type="GO" id="GO:0097367">
    <property type="term" value="F:carbohydrate derivative binding"/>
    <property type="evidence" value="ECO:0007669"/>
    <property type="project" value="InterPro"/>
</dbReference>
<evidence type="ECO:0000313" key="5">
    <source>
        <dbReference type="Proteomes" id="UP001187531"/>
    </source>
</evidence>
<dbReference type="GO" id="GO:0006096">
    <property type="term" value="P:glycolytic process"/>
    <property type="evidence" value="ECO:0007669"/>
    <property type="project" value="UniProtKB-KW"/>
</dbReference>
<dbReference type="PROSITE" id="PS51463">
    <property type="entry name" value="P_GLUCOSE_ISOMERASE_3"/>
    <property type="match status" value="2"/>
</dbReference>
<organism evidence="4 5">
    <name type="scientific">Artemia franciscana</name>
    <name type="common">Brine shrimp</name>
    <name type="synonym">Artemia sanfranciscana</name>
    <dbReference type="NCBI Taxonomy" id="6661"/>
    <lineage>
        <taxon>Eukaryota</taxon>
        <taxon>Metazoa</taxon>
        <taxon>Ecdysozoa</taxon>
        <taxon>Arthropoda</taxon>
        <taxon>Crustacea</taxon>
        <taxon>Branchiopoda</taxon>
        <taxon>Anostraca</taxon>
        <taxon>Artemiidae</taxon>
        <taxon>Artemia</taxon>
    </lineage>
</organism>
<gene>
    <name evidence="4" type="ORF">QYM36_005792</name>
</gene>
<dbReference type="InterPro" id="IPR035476">
    <property type="entry name" value="SIS_PGI_1"/>
</dbReference>
<dbReference type="Proteomes" id="UP001187531">
    <property type="component" value="Unassembled WGS sequence"/>
</dbReference>
<keyword evidence="1" id="KW-0312">Gluconeogenesis</keyword>
<dbReference type="EMBL" id="JAVRJZ010000009">
    <property type="protein sequence ID" value="KAK2718576.1"/>
    <property type="molecule type" value="Genomic_DNA"/>
</dbReference>
<dbReference type="CDD" id="cd05015">
    <property type="entry name" value="SIS_PGI_1"/>
    <property type="match status" value="1"/>
</dbReference>
<comment type="caution">
    <text evidence="4">The sequence shown here is derived from an EMBL/GenBank/DDBJ whole genome shotgun (WGS) entry which is preliminary data.</text>
</comment>
<evidence type="ECO:0000256" key="1">
    <source>
        <dbReference type="ARBA" id="ARBA00022432"/>
    </source>
</evidence>
<dbReference type="GO" id="GO:0005829">
    <property type="term" value="C:cytosol"/>
    <property type="evidence" value="ECO:0007669"/>
    <property type="project" value="TreeGrafter"/>
</dbReference>
<dbReference type="GO" id="GO:0051156">
    <property type="term" value="P:glucose 6-phosphate metabolic process"/>
    <property type="evidence" value="ECO:0007669"/>
    <property type="project" value="TreeGrafter"/>
</dbReference>
<name>A0AA88I5A9_ARTSF</name>
<dbReference type="InterPro" id="IPR001672">
    <property type="entry name" value="G6P_Isomerase"/>
</dbReference>
<accession>A0AA88I5A9</accession>
<feature type="non-terminal residue" evidence="4">
    <location>
        <position position="1"/>
    </location>
</feature>
<dbReference type="AlphaFoldDB" id="A0AA88I5A9"/>
<keyword evidence="2" id="KW-0324">Glycolysis</keyword>
<dbReference type="PANTHER" id="PTHR11469:SF1">
    <property type="entry name" value="GLUCOSE-6-PHOSPHATE ISOMERASE"/>
    <property type="match status" value="1"/>
</dbReference>
<evidence type="ECO:0000256" key="2">
    <source>
        <dbReference type="ARBA" id="ARBA00023152"/>
    </source>
</evidence>
<dbReference type="GO" id="GO:0006094">
    <property type="term" value="P:gluconeogenesis"/>
    <property type="evidence" value="ECO:0007669"/>
    <property type="project" value="UniProtKB-KW"/>
</dbReference>
<dbReference type="Gene3D" id="3.40.50.10490">
    <property type="entry name" value="Glucose-6-phosphate isomerase like protein, domain 1"/>
    <property type="match status" value="4"/>
</dbReference>
<dbReference type="GO" id="GO:0004347">
    <property type="term" value="F:glucose-6-phosphate isomerase activity"/>
    <property type="evidence" value="ECO:0007669"/>
    <property type="project" value="InterPro"/>
</dbReference>
<dbReference type="GO" id="GO:0048029">
    <property type="term" value="F:monosaccharide binding"/>
    <property type="evidence" value="ECO:0007669"/>
    <property type="project" value="TreeGrafter"/>
</dbReference>
<keyword evidence="5" id="KW-1185">Reference proteome</keyword>